<dbReference type="Proteomes" id="UP000051888">
    <property type="component" value="Unassembled WGS sequence"/>
</dbReference>
<organism evidence="6 7">
    <name type="scientific">Heyndrickxia shackletonii</name>
    <dbReference type="NCBI Taxonomy" id="157838"/>
    <lineage>
        <taxon>Bacteria</taxon>
        <taxon>Bacillati</taxon>
        <taxon>Bacillota</taxon>
        <taxon>Bacilli</taxon>
        <taxon>Bacillales</taxon>
        <taxon>Bacillaceae</taxon>
        <taxon>Heyndrickxia</taxon>
    </lineage>
</organism>
<dbReference type="RefSeq" id="WP_055742337.1">
    <property type="nucleotide sequence ID" value="NZ_JAAIWL010000078.1"/>
</dbReference>
<sequence>MQIMKKGIVVLATAALCFSVTEIAANAQTSVDSLHNMQRNLQSNQQAITEKEKEQQEVNDELNNVKNEWESLQSLIQKNKDEISTIEDKISSVNKVIEEKKEEIVQLEDQVLARKNIIKKRLVAFQKRGKINFVLDALLNAESFDDLVNRISAISTLLSADSEILDQQQQDIKKIKNDKKEIAKKEDELTTERKKLTASQEELQVKLSSKQEVINTLQAKYKNINQDLMRAKQTKSSLYSQINTIKENIRKERAAAKARIQDDQRTVVSDPQPAGGTELYMNATAYSYQDTKGHITTLGYDIRKNPNMKLIAVDPNVIPLGSKVWVEGYGVAIAGDTGGAINGHRIDILMPSHKAAVSFGRRTVKIKILN</sequence>
<feature type="signal peptide" evidence="3">
    <location>
        <begin position="1"/>
        <end position="24"/>
    </location>
</feature>
<feature type="chain" id="PRO_5039177838" evidence="3">
    <location>
        <begin position="25"/>
        <end position="370"/>
    </location>
</feature>
<dbReference type="PANTHER" id="PTHR39160:SF6">
    <property type="entry name" value="CELL WALL-BINDING PROTEIN YOCH"/>
    <property type="match status" value="1"/>
</dbReference>
<dbReference type="Gene3D" id="6.10.250.3150">
    <property type="match status" value="1"/>
</dbReference>
<accession>A0A0Q3TAZ2</accession>
<evidence type="ECO:0000259" key="4">
    <source>
        <dbReference type="Pfam" id="PF06725"/>
    </source>
</evidence>
<feature type="domain" description="Peptidoglycan hydrolase PcsB coiled-coil" evidence="5">
    <location>
        <begin position="104"/>
        <end position="177"/>
    </location>
</feature>
<dbReference type="InterPro" id="IPR051933">
    <property type="entry name" value="Resuscitation_pf_RpfB"/>
</dbReference>
<dbReference type="AlphaFoldDB" id="A0A0Q3TAZ2"/>
<dbReference type="InterPro" id="IPR057309">
    <property type="entry name" value="PcsB_CC"/>
</dbReference>
<dbReference type="PANTHER" id="PTHR39160">
    <property type="entry name" value="CELL WALL-BINDING PROTEIN YOCH"/>
    <property type="match status" value="1"/>
</dbReference>
<keyword evidence="2" id="KW-0175">Coiled coil</keyword>
<keyword evidence="1 3" id="KW-0732">Signal</keyword>
<dbReference type="InterPro" id="IPR010611">
    <property type="entry name" value="3D_dom"/>
</dbReference>
<protein>
    <submittedName>
        <fullName evidence="6">Uncharacterized protein</fullName>
    </submittedName>
</protein>
<evidence type="ECO:0000313" key="6">
    <source>
        <dbReference type="EMBL" id="KQL50729.1"/>
    </source>
</evidence>
<feature type="coiled-coil region" evidence="2">
    <location>
        <begin position="165"/>
        <end position="266"/>
    </location>
</feature>
<keyword evidence="7" id="KW-1185">Reference proteome</keyword>
<evidence type="ECO:0000256" key="3">
    <source>
        <dbReference type="SAM" id="SignalP"/>
    </source>
</evidence>
<feature type="domain" description="3D" evidence="4">
    <location>
        <begin position="311"/>
        <end position="370"/>
    </location>
</feature>
<dbReference type="SUPFAM" id="SSF50685">
    <property type="entry name" value="Barwin-like endoglucanases"/>
    <property type="match status" value="1"/>
</dbReference>
<dbReference type="EMBL" id="LJJC01000015">
    <property type="protein sequence ID" value="KQL50729.1"/>
    <property type="molecule type" value="Genomic_DNA"/>
</dbReference>
<dbReference type="PATRIC" id="fig|157838.3.peg.5323"/>
<dbReference type="STRING" id="157838.AN964_24195"/>
<name>A0A0Q3TAZ2_9BACI</name>
<dbReference type="InterPro" id="IPR036908">
    <property type="entry name" value="RlpA-like_sf"/>
</dbReference>
<feature type="coiled-coil region" evidence="2">
    <location>
        <begin position="34"/>
        <end position="117"/>
    </location>
</feature>
<dbReference type="GO" id="GO:0019867">
    <property type="term" value="C:outer membrane"/>
    <property type="evidence" value="ECO:0007669"/>
    <property type="project" value="InterPro"/>
</dbReference>
<dbReference type="GO" id="GO:0004553">
    <property type="term" value="F:hydrolase activity, hydrolyzing O-glycosyl compounds"/>
    <property type="evidence" value="ECO:0007669"/>
    <property type="project" value="InterPro"/>
</dbReference>
<dbReference type="Pfam" id="PF24568">
    <property type="entry name" value="CC_PcsB"/>
    <property type="match status" value="1"/>
</dbReference>
<evidence type="ECO:0000259" key="5">
    <source>
        <dbReference type="Pfam" id="PF24568"/>
    </source>
</evidence>
<dbReference type="InterPro" id="IPR059180">
    <property type="entry name" value="3D_YorM"/>
</dbReference>
<evidence type="ECO:0000256" key="1">
    <source>
        <dbReference type="ARBA" id="ARBA00022729"/>
    </source>
</evidence>
<reference evidence="6 7" key="1">
    <citation type="submission" date="2015-09" db="EMBL/GenBank/DDBJ databases">
        <title>Genome sequencing project for genomic taxonomy and phylogenomics of Bacillus-like bacteria.</title>
        <authorList>
            <person name="Liu B."/>
            <person name="Wang J."/>
            <person name="Zhu Y."/>
            <person name="Liu G."/>
            <person name="Chen Q."/>
            <person name="Chen Z."/>
            <person name="Lan J."/>
            <person name="Che J."/>
            <person name="Ge C."/>
            <person name="Shi H."/>
            <person name="Pan Z."/>
            <person name="Liu X."/>
        </authorList>
    </citation>
    <scope>NUCLEOTIDE SEQUENCE [LARGE SCALE GENOMIC DNA]</scope>
    <source>
        <strain evidence="6 7">LMG 18435</strain>
    </source>
</reference>
<dbReference type="Pfam" id="PF06725">
    <property type="entry name" value="3D"/>
    <property type="match status" value="1"/>
</dbReference>
<proteinExistence type="predicted"/>
<comment type="caution">
    <text evidence="6">The sequence shown here is derived from an EMBL/GenBank/DDBJ whole genome shotgun (WGS) entry which is preliminary data.</text>
</comment>
<dbReference type="GO" id="GO:0009254">
    <property type="term" value="P:peptidoglycan turnover"/>
    <property type="evidence" value="ECO:0007669"/>
    <property type="project" value="InterPro"/>
</dbReference>
<dbReference type="CDD" id="cd14667">
    <property type="entry name" value="3D_containing_proteins"/>
    <property type="match status" value="1"/>
</dbReference>
<evidence type="ECO:0000313" key="7">
    <source>
        <dbReference type="Proteomes" id="UP000051888"/>
    </source>
</evidence>
<gene>
    <name evidence="6" type="ORF">AN964_24195</name>
</gene>
<evidence type="ECO:0000256" key="2">
    <source>
        <dbReference type="SAM" id="Coils"/>
    </source>
</evidence>